<organism evidence="1 2">
    <name type="scientific">Vescimonas fastidiosa</name>
    <dbReference type="NCBI Taxonomy" id="2714353"/>
    <lineage>
        <taxon>Bacteria</taxon>
        <taxon>Bacillati</taxon>
        <taxon>Bacillota</taxon>
        <taxon>Clostridia</taxon>
        <taxon>Eubacteriales</taxon>
        <taxon>Oscillospiraceae</taxon>
        <taxon>Vescimonas</taxon>
    </lineage>
</organism>
<proteinExistence type="predicted"/>
<dbReference type="AlphaFoldDB" id="A0A810PRW5"/>
<keyword evidence="2" id="KW-1185">Reference proteome</keyword>
<dbReference type="RefSeq" id="WP_212819511.1">
    <property type="nucleotide sequence ID" value="NZ_AP023415.1"/>
</dbReference>
<accession>A0A810PRW5</accession>
<gene>
    <name evidence="1" type="ORF">MM35RIKEN_07860</name>
</gene>
<protein>
    <submittedName>
        <fullName evidence="1">Uncharacterized protein</fullName>
    </submittedName>
</protein>
<reference evidence="1" key="1">
    <citation type="submission" date="2020-09" db="EMBL/GenBank/DDBJ databases">
        <title>New species isolated from human feces.</title>
        <authorList>
            <person name="Kitahara M."/>
            <person name="Shigeno Y."/>
            <person name="Shime M."/>
            <person name="Matsumoto Y."/>
            <person name="Nakamura S."/>
            <person name="Motooka D."/>
            <person name="Fukuoka S."/>
            <person name="Nishikawa H."/>
            <person name="Benno Y."/>
        </authorList>
    </citation>
    <scope>NUCLEOTIDE SEQUENCE</scope>
    <source>
        <strain evidence="1">MM35</strain>
    </source>
</reference>
<dbReference type="EMBL" id="AP023415">
    <property type="protein sequence ID" value="BCK78594.1"/>
    <property type="molecule type" value="Genomic_DNA"/>
</dbReference>
<evidence type="ECO:0000313" key="1">
    <source>
        <dbReference type="EMBL" id="BCK78594.1"/>
    </source>
</evidence>
<name>A0A810PRW5_9FIRM</name>
<dbReference type="KEGG" id="vfa:MM35RIKEN_07860"/>
<evidence type="ECO:0000313" key="2">
    <source>
        <dbReference type="Proteomes" id="UP000681343"/>
    </source>
</evidence>
<sequence length="447" mass="50537">MEELKKAFYEVMYKYEKSFGETGVMTNLNLWAQEKAGLLELLRRHPNWDEDAKAIVFSFDEGRGIQRDVVDEIAFTMEDLAAEQINEEQRLEDFRIALRAAVNEYSSTLSEQTLEIIRTRGGIKCAEGQKTSRIIGKLCRSFGVDGHERYNAVFAQLSDSLNPLQMLKTALLSLHPCDFLEMSNKDNTWTSCHNLESGSYQAGTLSYMTDDVSMIFFTVDPEVKDHYYRAPRRSRQMFFYKDQTLFQSRLYPSDLSEQMDLYRSIVQKAIATCLGVPNRWVLKKKREDVNECCTSGEGSRQYPDYNYYGNLSMLKTAAAPSHFVIGGPSLCVCCGQAYHSGHLKCRCEDTVVCKDCGNTVPKQNARYIEGVYHCHACLHICGSCGEMIHGTMYPAYDRRGRLVEICEACYRASLEPCAACSVCSICRIIGNAFCHRTSVTAAEGGAR</sequence>
<dbReference type="Proteomes" id="UP000681343">
    <property type="component" value="Chromosome"/>
</dbReference>